<keyword evidence="6" id="KW-0472">Membrane</keyword>
<evidence type="ECO:0000313" key="12">
    <source>
        <dbReference type="Proteomes" id="UP000749559"/>
    </source>
</evidence>
<keyword evidence="3" id="KW-0812">Transmembrane</keyword>
<reference evidence="11" key="1">
    <citation type="submission" date="2022-03" db="EMBL/GenBank/DDBJ databases">
        <authorList>
            <person name="Martin C."/>
        </authorList>
    </citation>
    <scope>NUCLEOTIDE SEQUENCE</scope>
</reference>
<dbReference type="EMBL" id="CAIIXF020000005">
    <property type="protein sequence ID" value="CAH1784731.1"/>
    <property type="molecule type" value="Genomic_DNA"/>
</dbReference>
<gene>
    <name evidence="11" type="ORF">OFUS_LOCUS10877</name>
</gene>
<protein>
    <submittedName>
        <fullName evidence="11">Uncharacterized protein</fullName>
    </submittedName>
</protein>
<dbReference type="SUPFAM" id="SSF63712">
    <property type="entry name" value="Nicotinic receptor ligand binding domain-like"/>
    <property type="match status" value="1"/>
</dbReference>
<keyword evidence="7" id="KW-0675">Receptor</keyword>
<dbReference type="FunFam" id="2.70.170.10:FF:000028">
    <property type="entry name" value="AcetylCholine Receptor"/>
    <property type="match status" value="1"/>
</dbReference>
<dbReference type="InterPro" id="IPR002394">
    <property type="entry name" value="Nicotinic_acetylcholine_rcpt"/>
</dbReference>
<dbReference type="GO" id="GO:0022848">
    <property type="term" value="F:acetylcholine-gated monoatomic cation-selective channel activity"/>
    <property type="evidence" value="ECO:0007669"/>
    <property type="project" value="InterPro"/>
</dbReference>
<evidence type="ECO:0000256" key="2">
    <source>
        <dbReference type="ARBA" id="ARBA00022475"/>
    </source>
</evidence>
<dbReference type="PANTHER" id="PTHR18945">
    <property type="entry name" value="NEUROTRANSMITTER GATED ION CHANNEL"/>
    <property type="match status" value="1"/>
</dbReference>
<proteinExistence type="predicted"/>
<dbReference type="AlphaFoldDB" id="A0A8J1T6F4"/>
<dbReference type="CDD" id="cd18997">
    <property type="entry name" value="LGIC_ECD_nAChR"/>
    <property type="match status" value="1"/>
</dbReference>
<keyword evidence="1" id="KW-0813">Transport</keyword>
<dbReference type="PRINTS" id="PR00254">
    <property type="entry name" value="NICOTINICR"/>
</dbReference>
<keyword evidence="12" id="KW-1185">Reference proteome</keyword>
<accession>A0A8J1T6F4</accession>
<evidence type="ECO:0000256" key="3">
    <source>
        <dbReference type="ARBA" id="ARBA00022692"/>
    </source>
</evidence>
<sequence>MKLYMLFVICVVLCLITESLDAKRRPNKKSRTNKHEKMKKKNKMPNVQQNIYDDLPALRLMNMVDNLPSKDVIPVLNMTSTLSVNVGIALLNLLELDYSHMKVIIWLRLTWKNEFLQWDPEDYAGINSIRVPIEKMWKPDIVLYNSLKKSEMLFEALAVVNNDGTVLWVPSMEIISSCKKTEKTPNKCSINCPLKFGSWTRDGYQLDLTSEKEIDLNDYQENEEWQVQVHTQTKHTKFYPCCKEPYPDVTGNLTFVARSDSSDEC</sequence>
<evidence type="ECO:0000256" key="9">
    <source>
        <dbReference type="ARBA" id="ARBA00023303"/>
    </source>
</evidence>
<dbReference type="OrthoDB" id="410315at2759"/>
<dbReference type="GO" id="GO:0004888">
    <property type="term" value="F:transmembrane signaling receptor activity"/>
    <property type="evidence" value="ECO:0007669"/>
    <property type="project" value="InterPro"/>
</dbReference>
<dbReference type="InterPro" id="IPR036734">
    <property type="entry name" value="Neur_chan_lig-bd_sf"/>
</dbReference>
<name>A0A8J1T6F4_OWEFU</name>
<keyword evidence="9" id="KW-0407">Ion channel</keyword>
<evidence type="ECO:0000256" key="4">
    <source>
        <dbReference type="ARBA" id="ARBA00023018"/>
    </source>
</evidence>
<dbReference type="InterPro" id="IPR006201">
    <property type="entry name" value="Neur_channel"/>
</dbReference>
<organism evidence="11 12">
    <name type="scientific">Owenia fusiformis</name>
    <name type="common">Polychaete worm</name>
    <dbReference type="NCBI Taxonomy" id="6347"/>
    <lineage>
        <taxon>Eukaryota</taxon>
        <taxon>Metazoa</taxon>
        <taxon>Spiralia</taxon>
        <taxon>Lophotrochozoa</taxon>
        <taxon>Annelida</taxon>
        <taxon>Polychaeta</taxon>
        <taxon>Sedentaria</taxon>
        <taxon>Canalipalpata</taxon>
        <taxon>Sabellida</taxon>
        <taxon>Oweniida</taxon>
        <taxon>Oweniidae</taxon>
        <taxon>Owenia</taxon>
    </lineage>
</organism>
<comment type="caution">
    <text evidence="11">The sequence shown here is derived from an EMBL/GenBank/DDBJ whole genome shotgun (WGS) entry which is preliminary data.</text>
</comment>
<evidence type="ECO:0000256" key="7">
    <source>
        <dbReference type="ARBA" id="ARBA00023170"/>
    </source>
</evidence>
<keyword evidence="2" id="KW-1003">Cell membrane</keyword>
<evidence type="ECO:0000256" key="5">
    <source>
        <dbReference type="ARBA" id="ARBA00023065"/>
    </source>
</evidence>
<dbReference type="Proteomes" id="UP000749559">
    <property type="component" value="Unassembled WGS sequence"/>
</dbReference>
<evidence type="ECO:0000256" key="6">
    <source>
        <dbReference type="ARBA" id="ARBA00023136"/>
    </source>
</evidence>
<evidence type="ECO:0000256" key="1">
    <source>
        <dbReference type="ARBA" id="ARBA00022448"/>
    </source>
</evidence>
<dbReference type="Gene3D" id="2.70.170.10">
    <property type="entry name" value="Neurotransmitter-gated ion-channel ligand-binding domain"/>
    <property type="match status" value="1"/>
</dbReference>
<evidence type="ECO:0000256" key="8">
    <source>
        <dbReference type="ARBA" id="ARBA00023286"/>
    </source>
</evidence>
<dbReference type="GO" id="GO:0045211">
    <property type="term" value="C:postsynaptic membrane"/>
    <property type="evidence" value="ECO:0007669"/>
    <property type="project" value="InterPro"/>
</dbReference>
<evidence type="ECO:0000313" key="11">
    <source>
        <dbReference type="EMBL" id="CAH1784731.1"/>
    </source>
</evidence>
<dbReference type="InterPro" id="IPR006202">
    <property type="entry name" value="Neur_chan_lig-bd"/>
</dbReference>
<dbReference type="Pfam" id="PF02931">
    <property type="entry name" value="Neur_chan_LBD"/>
    <property type="match status" value="1"/>
</dbReference>
<keyword evidence="5" id="KW-0406">Ion transport</keyword>
<evidence type="ECO:0000256" key="10">
    <source>
        <dbReference type="ARBA" id="ARBA00034099"/>
    </source>
</evidence>
<keyword evidence="8" id="KW-1071">Ligand-gated ion channel</keyword>
<keyword evidence="4" id="KW-0770">Synapse</keyword>
<comment type="subcellular location">
    <subcellularLocation>
        <location evidence="10">Synaptic cell membrane</location>
        <topology evidence="10">Multi-pass membrane protein</topology>
    </subcellularLocation>
</comment>